<dbReference type="RefSeq" id="WP_012898857.1">
    <property type="nucleotide sequence ID" value="NC_013665.1"/>
</dbReference>
<keyword evidence="2" id="KW-1185">Reference proteome</keyword>
<evidence type="ECO:0008006" key="3">
    <source>
        <dbReference type="Google" id="ProtNLM"/>
    </source>
</evidence>
<reference evidence="1 2" key="2">
    <citation type="journal article" date="2008" name="Int. J. Syst. Evol. Microbiol.">
        <title>Methanocella paludicola gen. nov., sp. nov., a methane-producing archaeon, the first isolate of the lineage 'Rice Cluster I', and proposal of the new archaeal order Methanocellales ord. nov.</title>
        <authorList>
            <person name="Sakai S."/>
            <person name="Imachi H."/>
            <person name="Hanada S."/>
            <person name="Ohashi A."/>
            <person name="Harada H."/>
            <person name="Kamagata Y."/>
        </authorList>
    </citation>
    <scope>NUCLEOTIDE SEQUENCE [LARGE SCALE GENOMIC DNA]</scope>
    <source>
        <strain evidence="2">DSM 17711 / JCM 13418 / NBRC 101707 / SANAE</strain>
    </source>
</reference>
<dbReference type="eggNOG" id="arCOG02452">
    <property type="taxonomic scope" value="Archaea"/>
</dbReference>
<dbReference type="InterPro" id="IPR027417">
    <property type="entry name" value="P-loop_NTPase"/>
</dbReference>
<dbReference type="Gene3D" id="3.40.50.300">
    <property type="entry name" value="P-loop containing nucleotide triphosphate hydrolases"/>
    <property type="match status" value="1"/>
</dbReference>
<accession>D1YUQ5</accession>
<sequence length="220" mass="23815">MLLSGMHKYRLGLEELDAAVGGVSGGSGILVEGPPMGCKQAIVYSLIKRGLEDGEGVILVPTMETGRNALAAYGDADNLRVIDCMSRPMGMAEAVSDNIKYVNGPADLTGMGVWSGRLMDELKGRPVRLCVDSISTLLMYSHLQVIFRFIHLLNGRIQAAGGISIGVVDEGMHDEKTMASLRQLYRAALELKEADSYCCVRAVGLTPRPTPWARFEEVIE</sequence>
<evidence type="ECO:0000313" key="1">
    <source>
        <dbReference type="EMBL" id="BAI60177.1"/>
    </source>
</evidence>
<protein>
    <recommendedName>
        <fullName evidence="3">KaiC-like domain-containing protein</fullName>
    </recommendedName>
</protein>
<reference evidence="2" key="3">
    <citation type="journal article" date="2011" name="PLoS ONE">
        <title>Genome sequence of a mesophilic hydrogenotrophic methanogen Methanocella paludicola, the first cultivated representative of the order Methanocellales.</title>
        <authorList>
            <person name="Sakai S."/>
            <person name="Takaki Y."/>
            <person name="Shimamura S."/>
            <person name="Sekine M."/>
            <person name="Tajima T."/>
            <person name="Kosugi H."/>
            <person name="Ichikawa N."/>
            <person name="Tasumi E."/>
            <person name="Hiraki A.T."/>
            <person name="Shimizu A."/>
            <person name="Kato Y."/>
            <person name="Nishiko R."/>
            <person name="Mori K."/>
            <person name="Fujita N."/>
            <person name="Imachi H."/>
            <person name="Takai K."/>
        </authorList>
    </citation>
    <scope>NUCLEOTIDE SEQUENCE [LARGE SCALE GENOMIC DNA]</scope>
    <source>
        <strain evidence="2">DSM 17711 / JCM 13418 / NBRC 101707 / SANAE</strain>
    </source>
</reference>
<dbReference type="KEGG" id="mpd:MCP_0105"/>
<dbReference type="AlphaFoldDB" id="D1YUQ5"/>
<dbReference type="InterPro" id="IPR055927">
    <property type="entry name" value="DUF7504"/>
</dbReference>
<dbReference type="STRING" id="304371.MCP_0105"/>
<name>D1YUQ5_METPS</name>
<reference evidence="1 2" key="1">
    <citation type="journal article" date="2007" name="Appl. Environ. Microbiol.">
        <title>Isolation of key methanogens for global methane emission from rice paddy fields: a novel isolate affiliated with the clone cluster rice cluster I.</title>
        <authorList>
            <person name="Sakai S."/>
            <person name="Imachi H."/>
            <person name="Sekiguchi Y."/>
            <person name="Ohashi A."/>
            <person name="Harada H."/>
            <person name="Kamagata Y."/>
        </authorList>
    </citation>
    <scope>NUCLEOTIDE SEQUENCE [LARGE SCALE GENOMIC DNA]</scope>
    <source>
        <strain evidence="2">DSM 17711 / JCM 13418 / NBRC 101707 / SANAE</strain>
    </source>
</reference>
<evidence type="ECO:0000313" key="2">
    <source>
        <dbReference type="Proteomes" id="UP000001882"/>
    </source>
</evidence>
<proteinExistence type="predicted"/>
<gene>
    <name evidence="1" type="ordered locus">MCP_0105</name>
</gene>
<dbReference type="GeneID" id="8680266"/>
<dbReference type="Proteomes" id="UP000001882">
    <property type="component" value="Chromosome"/>
</dbReference>
<dbReference type="EMBL" id="AP011532">
    <property type="protein sequence ID" value="BAI60177.1"/>
    <property type="molecule type" value="Genomic_DNA"/>
</dbReference>
<organism evidence="1 2">
    <name type="scientific">Methanocella paludicola (strain DSM 17711 / JCM 13418 / NBRC 101707 / SANAE)</name>
    <dbReference type="NCBI Taxonomy" id="304371"/>
    <lineage>
        <taxon>Archaea</taxon>
        <taxon>Methanobacteriati</taxon>
        <taxon>Methanobacteriota</taxon>
        <taxon>Stenosarchaea group</taxon>
        <taxon>Methanomicrobia</taxon>
        <taxon>Methanocellales</taxon>
        <taxon>Methanocellaceae</taxon>
        <taxon>Methanocella</taxon>
    </lineage>
</organism>
<dbReference type="Pfam" id="PF24336">
    <property type="entry name" value="DUF7504"/>
    <property type="match status" value="1"/>
</dbReference>
<dbReference type="SUPFAM" id="SSF52540">
    <property type="entry name" value="P-loop containing nucleoside triphosphate hydrolases"/>
    <property type="match status" value="1"/>
</dbReference>
<dbReference type="InParanoid" id="D1YUQ5"/>